<reference evidence="1" key="2">
    <citation type="submission" date="2021-04" db="EMBL/GenBank/DDBJ databases">
        <authorList>
            <person name="Gilroy R."/>
        </authorList>
    </citation>
    <scope>NUCLEOTIDE SEQUENCE</scope>
    <source>
        <strain evidence="1">Gambia15-2214</strain>
    </source>
</reference>
<organism evidence="1 2">
    <name type="scientific">Candidatus Treponema excrementipullorum</name>
    <dbReference type="NCBI Taxonomy" id="2838768"/>
    <lineage>
        <taxon>Bacteria</taxon>
        <taxon>Pseudomonadati</taxon>
        <taxon>Spirochaetota</taxon>
        <taxon>Spirochaetia</taxon>
        <taxon>Spirochaetales</taxon>
        <taxon>Treponemataceae</taxon>
        <taxon>Treponema</taxon>
    </lineage>
</organism>
<comment type="caution">
    <text evidence="1">The sequence shown here is derived from an EMBL/GenBank/DDBJ whole genome shotgun (WGS) entry which is preliminary data.</text>
</comment>
<proteinExistence type="predicted"/>
<dbReference type="AlphaFoldDB" id="A0A9E2L116"/>
<evidence type="ECO:0000313" key="2">
    <source>
        <dbReference type="Proteomes" id="UP000823914"/>
    </source>
</evidence>
<sequence>MENSNNNDYLILQFVDKKVLDAFNVLTSEDISMSLEDVAYTIAEVFYQGNAKAFVSDFVKEDNREAESKLIQSFHRNLKLLAEKTWVEAADISEKDRVLYEIDRLCEKLEQYDYVGCYKSFVNVMFEVVYLMFGSQAKKEDFAEYTLRIDPEFGIFWRYLQGLPKDGGASAEKSRISILLGMYFLSNY</sequence>
<gene>
    <name evidence="1" type="ORF">IAA16_03560</name>
</gene>
<reference evidence="1" key="1">
    <citation type="journal article" date="2021" name="PeerJ">
        <title>Extensive microbial diversity within the chicken gut microbiome revealed by metagenomics and culture.</title>
        <authorList>
            <person name="Gilroy R."/>
            <person name="Ravi A."/>
            <person name="Getino M."/>
            <person name="Pursley I."/>
            <person name="Horton D.L."/>
            <person name="Alikhan N.F."/>
            <person name="Baker D."/>
            <person name="Gharbi K."/>
            <person name="Hall N."/>
            <person name="Watson M."/>
            <person name="Adriaenssens E.M."/>
            <person name="Foster-Nyarko E."/>
            <person name="Jarju S."/>
            <person name="Secka A."/>
            <person name="Antonio M."/>
            <person name="Oren A."/>
            <person name="Chaudhuri R.R."/>
            <person name="La Ragione R."/>
            <person name="Hildebrand F."/>
            <person name="Pallen M.J."/>
        </authorList>
    </citation>
    <scope>NUCLEOTIDE SEQUENCE</scope>
    <source>
        <strain evidence="1">Gambia15-2214</strain>
    </source>
</reference>
<dbReference type="Proteomes" id="UP000823914">
    <property type="component" value="Unassembled WGS sequence"/>
</dbReference>
<protein>
    <submittedName>
        <fullName evidence="1">Uncharacterized protein</fullName>
    </submittedName>
</protein>
<evidence type="ECO:0000313" key="1">
    <source>
        <dbReference type="EMBL" id="MBU3849623.1"/>
    </source>
</evidence>
<name>A0A9E2L116_9SPIR</name>
<accession>A0A9E2L116</accession>
<dbReference type="EMBL" id="JAHLFV010000081">
    <property type="protein sequence ID" value="MBU3849623.1"/>
    <property type="molecule type" value="Genomic_DNA"/>
</dbReference>